<dbReference type="EMBL" id="CP133612">
    <property type="protein sequence ID" value="WMV11468.1"/>
    <property type="molecule type" value="Genomic_DNA"/>
</dbReference>
<keyword evidence="1" id="KW-1133">Transmembrane helix</keyword>
<protein>
    <submittedName>
        <fullName evidence="2">Uncharacterized protein</fullName>
    </submittedName>
</protein>
<evidence type="ECO:0000256" key="1">
    <source>
        <dbReference type="SAM" id="Phobius"/>
    </source>
</evidence>
<keyword evidence="3" id="KW-1185">Reference proteome</keyword>
<dbReference type="AlphaFoldDB" id="A0AAF0TBQ6"/>
<gene>
    <name evidence="2" type="ORF">MTR67_004853</name>
</gene>
<accession>A0AAF0TBQ6</accession>
<sequence>MRTIWFKPNPSDEPITPILGQNNWLWLGAIISSSFIIFLISLGILDRYYIYPIDKNTNDIFSYPIKAVLNMLIICISIVVTSSTHLLGTRDSGTDAKQIQNMEGATPR</sequence>
<keyword evidence="1" id="KW-0812">Transmembrane</keyword>
<reference evidence="2" key="1">
    <citation type="submission" date="2023-08" db="EMBL/GenBank/DDBJ databases">
        <title>A de novo genome assembly of Solanum verrucosum Schlechtendal, a Mexican diploid species geographically isolated from the other diploid A-genome species in potato relatives.</title>
        <authorList>
            <person name="Hosaka K."/>
        </authorList>
    </citation>
    <scope>NUCLEOTIDE SEQUENCE</scope>
    <source>
        <tissue evidence="2">Young leaves</tissue>
    </source>
</reference>
<evidence type="ECO:0000313" key="3">
    <source>
        <dbReference type="Proteomes" id="UP001234989"/>
    </source>
</evidence>
<proteinExistence type="predicted"/>
<feature type="transmembrane region" description="Helical" evidence="1">
    <location>
        <begin position="67"/>
        <end position="87"/>
    </location>
</feature>
<feature type="transmembrane region" description="Helical" evidence="1">
    <location>
        <begin position="24"/>
        <end position="46"/>
    </location>
</feature>
<organism evidence="2 3">
    <name type="scientific">Solanum verrucosum</name>
    <dbReference type="NCBI Taxonomy" id="315347"/>
    <lineage>
        <taxon>Eukaryota</taxon>
        <taxon>Viridiplantae</taxon>
        <taxon>Streptophyta</taxon>
        <taxon>Embryophyta</taxon>
        <taxon>Tracheophyta</taxon>
        <taxon>Spermatophyta</taxon>
        <taxon>Magnoliopsida</taxon>
        <taxon>eudicotyledons</taxon>
        <taxon>Gunneridae</taxon>
        <taxon>Pentapetalae</taxon>
        <taxon>asterids</taxon>
        <taxon>lamiids</taxon>
        <taxon>Solanales</taxon>
        <taxon>Solanaceae</taxon>
        <taxon>Solanoideae</taxon>
        <taxon>Solaneae</taxon>
        <taxon>Solanum</taxon>
    </lineage>
</organism>
<evidence type="ECO:0000313" key="2">
    <source>
        <dbReference type="EMBL" id="WMV11468.1"/>
    </source>
</evidence>
<dbReference type="Proteomes" id="UP001234989">
    <property type="component" value="Chromosome 1"/>
</dbReference>
<keyword evidence="1" id="KW-0472">Membrane</keyword>
<name>A0AAF0TBQ6_SOLVR</name>